<evidence type="ECO:0000313" key="3">
    <source>
        <dbReference type="EMBL" id="UQT61254.1"/>
    </source>
</evidence>
<organism evidence="3 4">
    <name type="scientific">Streptomyces durmitorensis</name>
    <dbReference type="NCBI Taxonomy" id="319947"/>
    <lineage>
        <taxon>Bacteria</taxon>
        <taxon>Bacillati</taxon>
        <taxon>Actinomycetota</taxon>
        <taxon>Actinomycetes</taxon>
        <taxon>Kitasatosporales</taxon>
        <taxon>Streptomycetaceae</taxon>
        <taxon>Streptomyces</taxon>
    </lineage>
</organism>
<feature type="domain" description="Peptidase S9 prolyl oligopeptidase catalytic" evidence="2">
    <location>
        <begin position="408"/>
        <end position="623"/>
    </location>
</feature>
<dbReference type="InterPro" id="IPR029058">
    <property type="entry name" value="AB_hydrolase_fold"/>
</dbReference>
<dbReference type="Gene3D" id="2.120.10.30">
    <property type="entry name" value="TolB, C-terminal domain"/>
    <property type="match status" value="1"/>
</dbReference>
<proteinExistence type="predicted"/>
<accession>A0ABY4Q7Y7</accession>
<dbReference type="SUPFAM" id="SSF53474">
    <property type="entry name" value="alpha/beta-Hydrolases"/>
    <property type="match status" value="1"/>
</dbReference>
<dbReference type="InterPro" id="IPR011042">
    <property type="entry name" value="6-blade_b-propeller_TolB-like"/>
</dbReference>
<dbReference type="Gene3D" id="3.40.50.1820">
    <property type="entry name" value="alpha/beta hydrolase"/>
    <property type="match status" value="1"/>
</dbReference>
<evidence type="ECO:0000259" key="2">
    <source>
        <dbReference type="Pfam" id="PF00326"/>
    </source>
</evidence>
<keyword evidence="4" id="KW-1185">Reference proteome</keyword>
<dbReference type="Pfam" id="PF00326">
    <property type="entry name" value="Peptidase_S9"/>
    <property type="match status" value="1"/>
</dbReference>
<protein>
    <submittedName>
        <fullName evidence="3">S9 family peptidase</fullName>
    </submittedName>
</protein>
<reference evidence="3 4" key="1">
    <citation type="submission" date="2022-05" db="EMBL/GenBank/DDBJ databases">
        <authorList>
            <person name="Zhou X."/>
            <person name="Li K."/>
            <person name="Man Y."/>
        </authorList>
    </citation>
    <scope>NUCLEOTIDE SEQUENCE [LARGE SCALE GENOMIC DNA]</scope>
    <source>
        <strain evidence="3 4">MS405</strain>
    </source>
</reference>
<name>A0ABY4Q7Y7_9ACTN</name>
<dbReference type="InterPro" id="IPR001375">
    <property type="entry name" value="Peptidase_S9_cat"/>
</dbReference>
<evidence type="ECO:0000313" key="4">
    <source>
        <dbReference type="Proteomes" id="UP000829992"/>
    </source>
</evidence>
<dbReference type="RefSeq" id="WP_249592586.1">
    <property type="nucleotide sequence ID" value="NZ_BAAAQL010000038.1"/>
</dbReference>
<evidence type="ECO:0000256" key="1">
    <source>
        <dbReference type="ARBA" id="ARBA00022801"/>
    </source>
</evidence>
<dbReference type="EMBL" id="CP097289">
    <property type="protein sequence ID" value="UQT61254.1"/>
    <property type="molecule type" value="Genomic_DNA"/>
</dbReference>
<gene>
    <name evidence="3" type="ORF">M4V62_42730</name>
</gene>
<dbReference type="SUPFAM" id="SSF82171">
    <property type="entry name" value="DPP6 N-terminal domain-like"/>
    <property type="match status" value="1"/>
</dbReference>
<keyword evidence="1" id="KW-0378">Hydrolase</keyword>
<dbReference type="PANTHER" id="PTHR42776">
    <property type="entry name" value="SERINE PEPTIDASE S9 FAMILY MEMBER"/>
    <property type="match status" value="1"/>
</dbReference>
<dbReference type="PANTHER" id="PTHR42776:SF27">
    <property type="entry name" value="DIPEPTIDYL PEPTIDASE FAMILY MEMBER 6"/>
    <property type="match status" value="1"/>
</dbReference>
<dbReference type="Proteomes" id="UP000829992">
    <property type="component" value="Chromosome"/>
</dbReference>
<sequence length="629" mass="68653">MAQRETISVEEFFGPPPRAKVTLSPDGSQLAYLAPWKNRLNVWIESVDAPGDAQCVSTEDRGVVSYHWTRDPRWLLYTRDQGGDENLHLYRVDLADADAPAVNLTPYPGVRTMGLDLPAGKPGTVITQLNLRDRAEFDLVELDIATGTLTTLAQMPGSNVEGWLYGERELFALATTAGGDIELSRRDGATGALDPVALFDGGDAPLGVYPMEVTPDGTGVWVGSHRGSDRLRLARLDLATGQEEEVDSHPRYDLDTRARVFPALPSPLIRSRRSGELLGVRYLGERQVIHALDPHFAAVLENLEKLSDGDLAGLSSDESGQRWVAGFTHDRAPGATYLYDHTTGESRLLHRAKPDLDPGSLAPMRPVTITSRDGLTLPSYLTLPVGIQPSRLPLVLFVHGGPWTRDSWGFNPAAQLFANRGCAVLQVNFRGSTGYGKAFTRAGIGEFAGKMHDDLIDGVRWAVEQGYADPDRVAIMGGSYGGYASLVGVTFTPDVFAAAVDVVGVSDLANFMRSQPDFVKPMLVYNWYTYVGDPADPEQEADMLARSPISRVDRIRTPLMVVHGANDARVVLAESDRLVEALRARSVPVEYIVMEDEGHAIENPENVIALYTAAERFLAEHLGFEAHKA</sequence>